<organism evidence="2 3">
    <name type="scientific">Chara braunii</name>
    <name type="common">Braun's stonewort</name>
    <dbReference type="NCBI Taxonomy" id="69332"/>
    <lineage>
        <taxon>Eukaryota</taxon>
        <taxon>Viridiplantae</taxon>
        <taxon>Streptophyta</taxon>
        <taxon>Charophyceae</taxon>
        <taxon>Charales</taxon>
        <taxon>Characeae</taxon>
        <taxon>Chara</taxon>
    </lineage>
</organism>
<dbReference type="EMBL" id="BFEA01009966">
    <property type="protein sequence ID" value="GBG44753.1"/>
    <property type="molecule type" value="Genomic_DNA"/>
</dbReference>
<proteinExistence type="predicted"/>
<name>A0A388JKE8_CHABU</name>
<dbReference type="Gramene" id="GBG44753">
    <property type="protein sequence ID" value="GBG44753"/>
    <property type="gene ID" value="CBR_g89141"/>
</dbReference>
<accession>A0A388JKE8</accession>
<reference evidence="2 3" key="1">
    <citation type="journal article" date="2018" name="Cell">
        <title>The Chara Genome: Secondary Complexity and Implications for Plant Terrestrialization.</title>
        <authorList>
            <person name="Nishiyama T."/>
            <person name="Sakayama H."/>
            <person name="Vries J.D."/>
            <person name="Buschmann H."/>
            <person name="Saint-Marcoux D."/>
            <person name="Ullrich K.K."/>
            <person name="Haas F.B."/>
            <person name="Vanderstraeten L."/>
            <person name="Becker D."/>
            <person name="Lang D."/>
            <person name="Vosolsobe S."/>
            <person name="Rombauts S."/>
            <person name="Wilhelmsson P.K.I."/>
            <person name="Janitza P."/>
            <person name="Kern R."/>
            <person name="Heyl A."/>
            <person name="Rumpler F."/>
            <person name="Villalobos L.I.A.C."/>
            <person name="Clay J.M."/>
            <person name="Skokan R."/>
            <person name="Toyoda A."/>
            <person name="Suzuki Y."/>
            <person name="Kagoshima H."/>
            <person name="Schijlen E."/>
            <person name="Tajeshwar N."/>
            <person name="Catarino B."/>
            <person name="Hetherington A.J."/>
            <person name="Saltykova A."/>
            <person name="Bonnot C."/>
            <person name="Breuninger H."/>
            <person name="Symeonidi A."/>
            <person name="Radhakrishnan G.V."/>
            <person name="Van Nieuwerburgh F."/>
            <person name="Deforce D."/>
            <person name="Chang C."/>
            <person name="Karol K.G."/>
            <person name="Hedrich R."/>
            <person name="Ulvskov P."/>
            <person name="Glockner G."/>
            <person name="Delwiche C.F."/>
            <person name="Petrasek J."/>
            <person name="Van de Peer Y."/>
            <person name="Friml J."/>
            <person name="Beilby M."/>
            <person name="Dolan L."/>
            <person name="Kohara Y."/>
            <person name="Sugano S."/>
            <person name="Fujiyama A."/>
            <person name="Delaux P.-M."/>
            <person name="Quint M."/>
            <person name="TheiBen G."/>
            <person name="Hagemann M."/>
            <person name="Harholt J."/>
            <person name="Dunand C."/>
            <person name="Zachgo S."/>
            <person name="Langdale J."/>
            <person name="Maumus F."/>
            <person name="Straeten D.V.D."/>
            <person name="Gould S.B."/>
            <person name="Rensing S.A."/>
        </authorList>
    </citation>
    <scope>NUCLEOTIDE SEQUENCE [LARGE SCALE GENOMIC DNA]</scope>
    <source>
        <strain evidence="2 3">S276</strain>
    </source>
</reference>
<feature type="region of interest" description="Disordered" evidence="1">
    <location>
        <begin position="109"/>
        <end position="161"/>
    </location>
</feature>
<keyword evidence="3" id="KW-1185">Reference proteome</keyword>
<evidence type="ECO:0000256" key="1">
    <source>
        <dbReference type="SAM" id="MobiDB-lite"/>
    </source>
</evidence>
<dbReference type="Proteomes" id="UP000265515">
    <property type="component" value="Unassembled WGS sequence"/>
</dbReference>
<evidence type="ECO:0000313" key="2">
    <source>
        <dbReference type="EMBL" id="GBG44753.1"/>
    </source>
</evidence>
<evidence type="ECO:0000313" key="3">
    <source>
        <dbReference type="Proteomes" id="UP000265515"/>
    </source>
</evidence>
<protein>
    <submittedName>
        <fullName evidence="2">Uncharacterized protein</fullName>
    </submittedName>
</protein>
<gene>
    <name evidence="2" type="ORF">CBR_g89141</name>
</gene>
<sequence length="201" mass="20753">MAAKAATMAATSTFMLRGGVSSQVAVGKTLGGEECHVARSSSCRLHAVRSWSTVRTRRGALRAARRHACDKRRQATSVVRAQSAAVVEAENSAAGAGGDSVVAEVAELKDEGDTEGVAPKESSPGAQSAGPARKRSPLERGGTLKGTSAAGKDPGASATGTAAIFANRGNFADPRWRNGTWDLAQFTQNEKVDWDSVIDAG</sequence>
<dbReference type="AlphaFoldDB" id="A0A388JKE8"/>
<dbReference type="OrthoDB" id="566010at2759"/>
<comment type="caution">
    <text evidence="2">The sequence shown here is derived from an EMBL/GenBank/DDBJ whole genome shotgun (WGS) entry which is preliminary data.</text>
</comment>